<dbReference type="EMBL" id="JAAMPC010000001">
    <property type="protein sequence ID" value="KAG2331251.1"/>
    <property type="molecule type" value="Genomic_DNA"/>
</dbReference>
<evidence type="ECO:0000259" key="2">
    <source>
        <dbReference type="Pfam" id="PF13839"/>
    </source>
</evidence>
<feature type="domain" description="Trichome birefringence-like C-terminal" evidence="2">
    <location>
        <begin position="48"/>
        <end position="91"/>
    </location>
</feature>
<sequence>MQSLCVARAVDQGEQLDERRRLSMAYDVVCDFGLSRLKASTFLSSKSAAGNAFGKSLKTWKSWVLEKLDPDKTYVFFRSRSPVHYRNGTWNLESLGKIVILLGSERGLPLLMLLKTAATGAYQACLTHGMRFSMWNSCQ</sequence>
<gene>
    <name evidence="3" type="ORF">Bca52824_002431</name>
</gene>
<evidence type="ECO:0000313" key="4">
    <source>
        <dbReference type="Proteomes" id="UP000886595"/>
    </source>
</evidence>
<name>A0A8X7WKN7_BRACI</name>
<organism evidence="3 4">
    <name type="scientific">Brassica carinata</name>
    <name type="common">Ethiopian mustard</name>
    <name type="synonym">Abyssinian cabbage</name>
    <dbReference type="NCBI Taxonomy" id="52824"/>
    <lineage>
        <taxon>Eukaryota</taxon>
        <taxon>Viridiplantae</taxon>
        <taxon>Streptophyta</taxon>
        <taxon>Embryophyta</taxon>
        <taxon>Tracheophyta</taxon>
        <taxon>Spermatophyta</taxon>
        <taxon>Magnoliopsida</taxon>
        <taxon>eudicotyledons</taxon>
        <taxon>Gunneridae</taxon>
        <taxon>Pentapetalae</taxon>
        <taxon>rosids</taxon>
        <taxon>malvids</taxon>
        <taxon>Brassicales</taxon>
        <taxon>Brassicaceae</taxon>
        <taxon>Brassiceae</taxon>
        <taxon>Brassica</taxon>
    </lineage>
</organism>
<dbReference type="OrthoDB" id="1827391at2759"/>
<comment type="caution">
    <text evidence="3">The sequence shown here is derived from an EMBL/GenBank/DDBJ whole genome shotgun (WGS) entry which is preliminary data.</text>
</comment>
<dbReference type="AlphaFoldDB" id="A0A8X7WKN7"/>
<accession>A0A8X7WKN7</accession>
<evidence type="ECO:0000256" key="1">
    <source>
        <dbReference type="ARBA" id="ARBA00007727"/>
    </source>
</evidence>
<reference evidence="3 4" key="1">
    <citation type="submission" date="2020-02" db="EMBL/GenBank/DDBJ databases">
        <authorList>
            <person name="Ma Q."/>
            <person name="Huang Y."/>
            <person name="Song X."/>
            <person name="Pei D."/>
        </authorList>
    </citation>
    <scope>NUCLEOTIDE SEQUENCE [LARGE SCALE GENOMIC DNA]</scope>
    <source>
        <strain evidence="3">Sxm20200214</strain>
        <tissue evidence="3">Leaf</tissue>
    </source>
</reference>
<dbReference type="Pfam" id="PF13839">
    <property type="entry name" value="PC-Esterase"/>
    <property type="match status" value="1"/>
</dbReference>
<proteinExistence type="inferred from homology"/>
<evidence type="ECO:0000313" key="3">
    <source>
        <dbReference type="EMBL" id="KAG2331251.1"/>
    </source>
</evidence>
<dbReference type="Proteomes" id="UP000886595">
    <property type="component" value="Unassembled WGS sequence"/>
</dbReference>
<dbReference type="GO" id="GO:0016740">
    <property type="term" value="F:transferase activity"/>
    <property type="evidence" value="ECO:0007669"/>
    <property type="project" value="InterPro"/>
</dbReference>
<dbReference type="InterPro" id="IPR026057">
    <property type="entry name" value="TBL_C"/>
</dbReference>
<keyword evidence="4" id="KW-1185">Reference proteome</keyword>
<comment type="similarity">
    <text evidence="1">Belongs to the PC-esterase family. TBL subfamily.</text>
</comment>
<protein>
    <recommendedName>
        <fullName evidence="2">Trichome birefringence-like C-terminal domain-containing protein</fullName>
    </recommendedName>
</protein>